<accession>A0A074RJ73</accession>
<evidence type="ECO:0000256" key="2">
    <source>
        <dbReference type="ARBA" id="ARBA00022617"/>
    </source>
</evidence>
<dbReference type="GO" id="GO:0020037">
    <property type="term" value="F:heme binding"/>
    <property type="evidence" value="ECO:0007669"/>
    <property type="project" value="InterPro"/>
</dbReference>
<evidence type="ECO:0000313" key="10">
    <source>
        <dbReference type="Proteomes" id="UP000027456"/>
    </source>
</evidence>
<dbReference type="Proteomes" id="UP000027456">
    <property type="component" value="Unassembled WGS sequence"/>
</dbReference>
<dbReference type="PANTHER" id="PTHR24291">
    <property type="entry name" value="CYTOCHROME P450 FAMILY 4"/>
    <property type="match status" value="1"/>
</dbReference>
<evidence type="ECO:0000313" key="9">
    <source>
        <dbReference type="EMBL" id="KEP45425.1"/>
    </source>
</evidence>
<keyword evidence="2 7" id="KW-0349">Heme</keyword>
<keyword evidence="3 7" id="KW-0479">Metal-binding</keyword>
<proteinExistence type="inferred from homology"/>
<reference evidence="9 10" key="1">
    <citation type="submission" date="2013-12" db="EMBL/GenBank/DDBJ databases">
        <authorList>
            <person name="Cubeta M."/>
            <person name="Pakala S."/>
            <person name="Fedorova N."/>
            <person name="Thomas E."/>
            <person name="Dean R."/>
            <person name="Jabaji S."/>
            <person name="Neate S."/>
            <person name="Toda T."/>
            <person name="Tavantzis S."/>
            <person name="Vilgalys R."/>
            <person name="Bharathan N."/>
            <person name="Pakala S."/>
            <person name="Losada L.S."/>
            <person name="Zafar N."/>
            <person name="Nierman W."/>
        </authorList>
    </citation>
    <scope>NUCLEOTIDE SEQUENCE [LARGE SCALE GENOMIC DNA]</scope>
    <source>
        <strain evidence="9 10">123E</strain>
    </source>
</reference>
<dbReference type="PRINTS" id="PR00385">
    <property type="entry name" value="P450"/>
</dbReference>
<dbReference type="PANTHER" id="PTHR24291:SF50">
    <property type="entry name" value="BIFUNCTIONAL ALBAFLAVENONE MONOOXYGENASE_TERPENE SYNTHASE"/>
    <property type="match status" value="1"/>
</dbReference>
<dbReference type="Pfam" id="PF00067">
    <property type="entry name" value="p450"/>
    <property type="match status" value="1"/>
</dbReference>
<dbReference type="SUPFAM" id="SSF48264">
    <property type="entry name" value="Cytochrome P450"/>
    <property type="match status" value="1"/>
</dbReference>
<evidence type="ECO:0000256" key="7">
    <source>
        <dbReference type="PIRSR" id="PIRSR602401-1"/>
    </source>
</evidence>
<dbReference type="GO" id="GO:0005506">
    <property type="term" value="F:iron ion binding"/>
    <property type="evidence" value="ECO:0007669"/>
    <property type="project" value="InterPro"/>
</dbReference>
<dbReference type="Gene3D" id="1.10.630.10">
    <property type="entry name" value="Cytochrome P450"/>
    <property type="match status" value="1"/>
</dbReference>
<evidence type="ECO:0000256" key="4">
    <source>
        <dbReference type="ARBA" id="ARBA00023002"/>
    </source>
</evidence>
<organism evidence="9 10">
    <name type="scientific">Rhizoctonia solani 123E</name>
    <dbReference type="NCBI Taxonomy" id="1423351"/>
    <lineage>
        <taxon>Eukaryota</taxon>
        <taxon>Fungi</taxon>
        <taxon>Dikarya</taxon>
        <taxon>Basidiomycota</taxon>
        <taxon>Agaricomycotina</taxon>
        <taxon>Agaricomycetes</taxon>
        <taxon>Cantharellales</taxon>
        <taxon>Ceratobasidiaceae</taxon>
        <taxon>Rhizoctonia</taxon>
    </lineage>
</organism>
<dbReference type="EMBL" id="AZST01001827">
    <property type="protein sequence ID" value="KEP45425.1"/>
    <property type="molecule type" value="Genomic_DNA"/>
</dbReference>
<keyword evidence="5 7" id="KW-0408">Iron</keyword>
<sequence length="547" mass="61229">MTSVVYTHPNAVAGVIGAVLLVRLGYSWLWPKPIPTIPHNPITSIWGDIPAIAKANKEDKISFVEFLGNMVNIHGPISQVLIGPQVMVIISDIRETERILIEGKITDQHKRMNQVFETVIPNSQIALPTNEIWKRHRRLTGPSMSRRYLERMSVRIVAEADNLIRLWNAKVDTAGSYAFEAGLDIQLATMDTIVNITMGHSLGCIQSGLTSLAAERIREPAGTGIAYFSRPKLPHLHKAIIEMVQSLDRVCKVPFPLLYARIFNYGSPSWRKEYKSIITFLNSAIVKAQATEQKGNGLSTDADCVLDMLIQHQAREGAEKFGKAEIQDELMMYLFAGQDTTASALKWLLKYLPMDAEVQRRLHEEMCRVFGHDKNGDGSLDFKLLDDPECVPVLEAVVAETLRCAGVGSLISRALLRDEIILEKLVPKGTLLVFATALMSRNESEWGPDANEWRPTRWLTSSGAFNRSAGPSFPFGLGQRSCFGQRLGLLQLKAFVATMSREFFFRPVPQDVNTWEAIEAITKQPKTCYISLERWSSTSKESQARKC</sequence>
<evidence type="ECO:0000256" key="5">
    <source>
        <dbReference type="ARBA" id="ARBA00023004"/>
    </source>
</evidence>
<comment type="similarity">
    <text evidence="1 8">Belongs to the cytochrome P450 family.</text>
</comment>
<comment type="cofactor">
    <cofactor evidence="7">
        <name>heme</name>
        <dbReference type="ChEBI" id="CHEBI:30413"/>
    </cofactor>
</comment>
<keyword evidence="4 8" id="KW-0560">Oxidoreductase</keyword>
<dbReference type="GO" id="GO:0004497">
    <property type="term" value="F:monooxygenase activity"/>
    <property type="evidence" value="ECO:0007669"/>
    <property type="project" value="UniProtKB-KW"/>
</dbReference>
<dbReference type="OrthoDB" id="1470350at2759"/>
<evidence type="ECO:0000256" key="6">
    <source>
        <dbReference type="ARBA" id="ARBA00023033"/>
    </source>
</evidence>
<dbReference type="InterPro" id="IPR036396">
    <property type="entry name" value="Cyt_P450_sf"/>
</dbReference>
<dbReference type="InterPro" id="IPR050196">
    <property type="entry name" value="Cytochrome_P450_Monoox"/>
</dbReference>
<evidence type="ECO:0000256" key="8">
    <source>
        <dbReference type="RuleBase" id="RU000461"/>
    </source>
</evidence>
<feature type="binding site" description="axial binding residue" evidence="7">
    <location>
        <position position="482"/>
    </location>
    <ligand>
        <name>heme</name>
        <dbReference type="ChEBI" id="CHEBI:30413"/>
    </ligand>
    <ligandPart>
        <name>Fe</name>
        <dbReference type="ChEBI" id="CHEBI:18248"/>
    </ligandPart>
</feature>
<comment type="caution">
    <text evidence="9">The sequence shown here is derived from an EMBL/GenBank/DDBJ whole genome shotgun (WGS) entry which is preliminary data.</text>
</comment>
<gene>
    <name evidence="9" type="ORF">V565_275450</name>
</gene>
<dbReference type="STRING" id="1423351.A0A074RJ73"/>
<protein>
    <submittedName>
        <fullName evidence="9">Cytochrome P450 family protein</fullName>
    </submittedName>
</protein>
<keyword evidence="10" id="KW-1185">Reference proteome</keyword>
<dbReference type="HOGENOM" id="CLU_025001_1_0_1"/>
<dbReference type="InterPro" id="IPR017972">
    <property type="entry name" value="Cyt_P450_CS"/>
</dbReference>
<dbReference type="PRINTS" id="PR00463">
    <property type="entry name" value="EP450I"/>
</dbReference>
<name>A0A074RJ73_9AGAM</name>
<dbReference type="AlphaFoldDB" id="A0A074RJ73"/>
<dbReference type="GO" id="GO:0016705">
    <property type="term" value="F:oxidoreductase activity, acting on paired donors, with incorporation or reduction of molecular oxygen"/>
    <property type="evidence" value="ECO:0007669"/>
    <property type="project" value="InterPro"/>
</dbReference>
<evidence type="ECO:0000256" key="3">
    <source>
        <dbReference type="ARBA" id="ARBA00022723"/>
    </source>
</evidence>
<dbReference type="PROSITE" id="PS00086">
    <property type="entry name" value="CYTOCHROME_P450"/>
    <property type="match status" value="1"/>
</dbReference>
<dbReference type="InterPro" id="IPR001128">
    <property type="entry name" value="Cyt_P450"/>
</dbReference>
<evidence type="ECO:0000256" key="1">
    <source>
        <dbReference type="ARBA" id="ARBA00010617"/>
    </source>
</evidence>
<keyword evidence="6 8" id="KW-0503">Monooxygenase</keyword>
<dbReference type="InterPro" id="IPR002401">
    <property type="entry name" value="Cyt_P450_E_grp-I"/>
</dbReference>